<dbReference type="PATRIC" id="fig|1301098.3.peg.1918"/>
<dbReference type="AlphaFoldDB" id="A0A024HEJ8"/>
<proteinExistence type="predicted"/>
<dbReference type="SUPFAM" id="SSF52833">
    <property type="entry name" value="Thioredoxin-like"/>
    <property type="match status" value="1"/>
</dbReference>
<dbReference type="InterPro" id="IPR036249">
    <property type="entry name" value="Thioredoxin-like_sf"/>
</dbReference>
<dbReference type="KEGG" id="pkc:PKB_1931"/>
<dbReference type="HOGENOM" id="CLU_148736_0_0_6"/>
<dbReference type="STRING" id="1301098.PKB_1931"/>
<keyword evidence="2" id="KW-1185">Reference proteome</keyword>
<sequence length="111" mass="11923">MPSLELTDLDAEHQLLALPGDTLLIFTGEGCSACRFACAQLPKMGLPVDRLAWIDAERNGGLVECYEVFHLPALFLIRDGSFHGRVLAPLRAPALAEALGVAATRAPEELP</sequence>
<dbReference type="EMBL" id="HG322950">
    <property type="protein sequence ID" value="CDF83281.1"/>
    <property type="molecule type" value="Genomic_DNA"/>
</dbReference>
<reference evidence="1 2" key="2">
    <citation type="submission" date="2014-05" db="EMBL/GenBank/DDBJ databases">
        <title>Genome sequence of the 3-chlorobenzoate degrading bacterium Pseudomonas knackmussii B13 shows multiple evidence for horizontal gene transfer.</title>
        <authorList>
            <person name="Miyazaki R."/>
            <person name="Bertelli C."/>
            <person name="Falquet L."/>
            <person name="Robinson-Rechavi M."/>
            <person name="Gharib W."/>
            <person name="Roy S."/>
            <person name="Van der Meer J.R."/>
        </authorList>
    </citation>
    <scope>NUCLEOTIDE SEQUENCE [LARGE SCALE GENOMIC DNA]</scope>
    <source>
        <strain evidence="1 2">B13</strain>
    </source>
</reference>
<protein>
    <recommendedName>
        <fullName evidence="3">Thioredoxin</fullName>
    </recommendedName>
</protein>
<accession>A0A024HEJ8</accession>
<evidence type="ECO:0000313" key="2">
    <source>
        <dbReference type="Proteomes" id="UP000025241"/>
    </source>
</evidence>
<gene>
    <name evidence="1" type="ORF">PKB_1931</name>
</gene>
<name>A0A024HEJ8_PSEKB</name>
<dbReference type="eggNOG" id="COG0526">
    <property type="taxonomic scope" value="Bacteria"/>
</dbReference>
<organism evidence="1 2">
    <name type="scientific">Pseudomonas knackmussii (strain DSM 6978 / CCUG 54928 / LMG 23759 / B13)</name>
    <dbReference type="NCBI Taxonomy" id="1301098"/>
    <lineage>
        <taxon>Bacteria</taxon>
        <taxon>Pseudomonadati</taxon>
        <taxon>Pseudomonadota</taxon>
        <taxon>Gammaproteobacteria</taxon>
        <taxon>Pseudomonadales</taxon>
        <taxon>Pseudomonadaceae</taxon>
        <taxon>Pseudomonas</taxon>
    </lineage>
</organism>
<evidence type="ECO:0000313" key="1">
    <source>
        <dbReference type="EMBL" id="CDF83281.1"/>
    </source>
</evidence>
<evidence type="ECO:0008006" key="3">
    <source>
        <dbReference type="Google" id="ProtNLM"/>
    </source>
</evidence>
<dbReference type="Proteomes" id="UP000025241">
    <property type="component" value="Chromosome I"/>
</dbReference>
<reference evidence="1 2" key="1">
    <citation type="submission" date="2013-03" db="EMBL/GenBank/DDBJ databases">
        <authorList>
            <person name="Linke B."/>
        </authorList>
    </citation>
    <scope>NUCLEOTIDE SEQUENCE [LARGE SCALE GENOMIC DNA]</scope>
    <source>
        <strain evidence="1 2">B13</strain>
    </source>
</reference>